<dbReference type="EMBL" id="LRPU01000162">
    <property type="protein sequence ID" value="KXA07524.1"/>
    <property type="molecule type" value="Genomic_DNA"/>
</dbReference>
<feature type="domain" description="Nudix hydrolase" evidence="2">
    <location>
        <begin position="45"/>
        <end position="184"/>
    </location>
</feature>
<comment type="caution">
    <text evidence="3">The sequence shown here is derived from an EMBL/GenBank/DDBJ whole genome shotgun (WGS) entry which is preliminary data.</text>
</comment>
<dbReference type="PANTHER" id="PTHR43736">
    <property type="entry name" value="ADP-RIBOSE PYROPHOSPHATASE"/>
    <property type="match status" value="1"/>
</dbReference>
<dbReference type="PANTHER" id="PTHR43736:SF1">
    <property type="entry name" value="DIHYDRONEOPTERIN TRIPHOSPHATE DIPHOSPHATASE"/>
    <property type="match status" value="1"/>
</dbReference>
<evidence type="ECO:0000313" key="4">
    <source>
        <dbReference type="Proteomes" id="UP000070646"/>
    </source>
</evidence>
<dbReference type="CDD" id="cd03674">
    <property type="entry name" value="NUDIX_Hydrolase"/>
    <property type="match status" value="1"/>
</dbReference>
<sequence>MVFKVNYIEDIKDYIPFNEQEERDKELFLRCLNDFDDILTRDNTIAHLTSSAFAVNKERNKFLMIHHNIYNSWAWTGGHSDNEEDQLKVAMKELKEETGVKNPIPILDKAFALDVLTVNGHIKRGKYVSSHLHLNLTYLIECSEDETLMLKEDENSGVMWIPFNEISTYCSEPHMIPIYEKLINKLKTQSKF</sequence>
<dbReference type="Proteomes" id="UP000070646">
    <property type="component" value="Unassembled WGS sequence"/>
</dbReference>
<dbReference type="Pfam" id="PF00293">
    <property type="entry name" value="NUDIX"/>
    <property type="match status" value="1"/>
</dbReference>
<organism evidence="3 4">
    <name type="scientific">Clostridium perfringens</name>
    <dbReference type="NCBI Taxonomy" id="1502"/>
    <lineage>
        <taxon>Bacteria</taxon>
        <taxon>Bacillati</taxon>
        <taxon>Bacillota</taxon>
        <taxon>Clostridia</taxon>
        <taxon>Eubacteriales</taxon>
        <taxon>Clostridiaceae</taxon>
        <taxon>Clostridium</taxon>
    </lineage>
</organism>
<evidence type="ECO:0000313" key="3">
    <source>
        <dbReference type="EMBL" id="KXA07524.1"/>
    </source>
</evidence>
<evidence type="ECO:0000259" key="2">
    <source>
        <dbReference type="PROSITE" id="PS51462"/>
    </source>
</evidence>
<protein>
    <submittedName>
        <fullName evidence="3">Hydrolase, NUDIX family</fullName>
    </submittedName>
</protein>
<keyword evidence="3" id="KW-0378">Hydrolase</keyword>
<dbReference type="PATRIC" id="fig|1502.174.peg.2717"/>
<dbReference type="PROSITE" id="PS51462">
    <property type="entry name" value="NUDIX"/>
    <property type="match status" value="1"/>
</dbReference>
<dbReference type="InterPro" id="IPR000086">
    <property type="entry name" value="NUDIX_hydrolase_dom"/>
</dbReference>
<comment type="similarity">
    <text evidence="1">Belongs to the Nudix hydrolase family.</text>
</comment>
<name>A0A133MU19_CLOPF</name>
<dbReference type="AlphaFoldDB" id="A0A133MU19"/>
<dbReference type="Gene3D" id="3.90.79.10">
    <property type="entry name" value="Nucleoside Triphosphate Pyrophosphohydrolase"/>
    <property type="match status" value="1"/>
</dbReference>
<dbReference type="SUPFAM" id="SSF55811">
    <property type="entry name" value="Nudix"/>
    <property type="match status" value="1"/>
</dbReference>
<accession>A0A133MU19</accession>
<reference evidence="3 4" key="1">
    <citation type="submission" date="2016-01" db="EMBL/GenBank/DDBJ databases">
        <authorList>
            <person name="Oliw E.H."/>
        </authorList>
    </citation>
    <scope>NUCLEOTIDE SEQUENCE [LARGE SCALE GENOMIC DNA]</scope>
    <source>
        <strain evidence="3 4">MJR7757A</strain>
    </source>
</reference>
<proteinExistence type="inferred from homology"/>
<gene>
    <name evidence="3" type="ORF">HMPREF3222_02693</name>
</gene>
<dbReference type="GO" id="GO:0016787">
    <property type="term" value="F:hydrolase activity"/>
    <property type="evidence" value="ECO:0007669"/>
    <property type="project" value="UniProtKB-KW"/>
</dbReference>
<evidence type="ECO:0000256" key="1">
    <source>
        <dbReference type="ARBA" id="ARBA00005582"/>
    </source>
</evidence>
<dbReference type="InterPro" id="IPR015797">
    <property type="entry name" value="NUDIX_hydrolase-like_dom_sf"/>
</dbReference>